<protein>
    <submittedName>
        <fullName evidence="2">Uncharacterized protein</fullName>
    </submittedName>
</protein>
<organism evidence="2 3">
    <name type="scientific">Ilyodon furcidens</name>
    <name type="common">goldbreast splitfin</name>
    <dbReference type="NCBI Taxonomy" id="33524"/>
    <lineage>
        <taxon>Eukaryota</taxon>
        <taxon>Metazoa</taxon>
        <taxon>Chordata</taxon>
        <taxon>Craniata</taxon>
        <taxon>Vertebrata</taxon>
        <taxon>Euteleostomi</taxon>
        <taxon>Actinopterygii</taxon>
        <taxon>Neopterygii</taxon>
        <taxon>Teleostei</taxon>
        <taxon>Neoteleostei</taxon>
        <taxon>Acanthomorphata</taxon>
        <taxon>Ovalentaria</taxon>
        <taxon>Atherinomorphae</taxon>
        <taxon>Cyprinodontiformes</taxon>
        <taxon>Goodeidae</taxon>
        <taxon>Ilyodon</taxon>
    </lineage>
</organism>
<dbReference type="EMBL" id="JAHRIQ010081524">
    <property type="protein sequence ID" value="MEQ2247197.1"/>
    <property type="molecule type" value="Genomic_DNA"/>
</dbReference>
<sequence>MCNIIFRNITEAFFAFSYFPLICTILRRLTATVYIMWRQMSLLQLINSPQSPYIPPRTVFNLLGLPISCDKPPTTTTKSNTDISHPHARSIISRDASSRAKTIAAMQLCHADADPGLTGSDT</sequence>
<feature type="transmembrane region" description="Helical" evidence="1">
    <location>
        <begin position="12"/>
        <end position="37"/>
    </location>
</feature>
<keyword evidence="1" id="KW-1133">Transmembrane helix</keyword>
<dbReference type="Proteomes" id="UP001482620">
    <property type="component" value="Unassembled WGS sequence"/>
</dbReference>
<comment type="caution">
    <text evidence="2">The sequence shown here is derived from an EMBL/GenBank/DDBJ whole genome shotgun (WGS) entry which is preliminary data.</text>
</comment>
<reference evidence="2 3" key="1">
    <citation type="submission" date="2021-06" db="EMBL/GenBank/DDBJ databases">
        <authorList>
            <person name="Palmer J.M."/>
        </authorList>
    </citation>
    <scope>NUCLEOTIDE SEQUENCE [LARGE SCALE GENOMIC DNA]</scope>
    <source>
        <strain evidence="3">if_2019</strain>
        <tissue evidence="2">Muscle</tissue>
    </source>
</reference>
<proteinExistence type="predicted"/>
<gene>
    <name evidence="2" type="ORF">ILYODFUR_006824</name>
</gene>
<evidence type="ECO:0000256" key="1">
    <source>
        <dbReference type="SAM" id="Phobius"/>
    </source>
</evidence>
<evidence type="ECO:0000313" key="2">
    <source>
        <dbReference type="EMBL" id="MEQ2247197.1"/>
    </source>
</evidence>
<evidence type="ECO:0000313" key="3">
    <source>
        <dbReference type="Proteomes" id="UP001482620"/>
    </source>
</evidence>
<name>A0ABV0URI6_9TELE</name>
<keyword evidence="3" id="KW-1185">Reference proteome</keyword>
<keyword evidence="1" id="KW-0472">Membrane</keyword>
<accession>A0ABV0URI6</accession>
<keyword evidence="1" id="KW-0812">Transmembrane</keyword>